<name>D2Z371_9BACT</name>
<dbReference type="Gene3D" id="3.40.710.10">
    <property type="entry name" value="DD-peptidase/beta-lactamase superfamily"/>
    <property type="match status" value="1"/>
</dbReference>
<dbReference type="InterPro" id="IPR001264">
    <property type="entry name" value="Glyco_trans_51"/>
</dbReference>
<dbReference type="SUPFAM" id="SSF56601">
    <property type="entry name" value="beta-lactamase/transpeptidase-like"/>
    <property type="match status" value="1"/>
</dbReference>
<evidence type="ECO:0000256" key="9">
    <source>
        <dbReference type="ARBA" id="ARBA00022984"/>
    </source>
</evidence>
<dbReference type="GO" id="GO:0008955">
    <property type="term" value="F:peptidoglycan glycosyltransferase activity"/>
    <property type="evidence" value="ECO:0007669"/>
    <property type="project" value="UniProtKB-EC"/>
</dbReference>
<evidence type="ECO:0000256" key="8">
    <source>
        <dbReference type="ARBA" id="ARBA00022960"/>
    </source>
</evidence>
<dbReference type="Pfam" id="PF00912">
    <property type="entry name" value="Transgly"/>
    <property type="match status" value="1"/>
</dbReference>
<evidence type="ECO:0000256" key="10">
    <source>
        <dbReference type="ARBA" id="ARBA00023268"/>
    </source>
</evidence>
<evidence type="ECO:0000256" key="14">
    <source>
        <dbReference type="SAM" id="MobiDB-lite"/>
    </source>
</evidence>
<dbReference type="GO" id="GO:0006508">
    <property type="term" value="P:proteolysis"/>
    <property type="evidence" value="ECO:0007669"/>
    <property type="project" value="UniProtKB-KW"/>
</dbReference>
<evidence type="ECO:0000256" key="2">
    <source>
        <dbReference type="ARBA" id="ARBA00007739"/>
    </source>
</evidence>
<feature type="region of interest" description="Disordered" evidence="14">
    <location>
        <begin position="706"/>
        <end position="727"/>
    </location>
</feature>
<keyword evidence="9" id="KW-0573">Peptidoglycan synthesis</keyword>
<evidence type="ECO:0000256" key="1">
    <source>
        <dbReference type="ARBA" id="ARBA00007090"/>
    </source>
</evidence>
<feature type="transmembrane region" description="Helical" evidence="15">
    <location>
        <begin position="21"/>
        <end position="42"/>
    </location>
</feature>
<dbReference type="AlphaFoldDB" id="D2Z371"/>
<keyword evidence="15" id="KW-0472">Membrane</keyword>
<dbReference type="GO" id="GO:0008360">
    <property type="term" value="P:regulation of cell shape"/>
    <property type="evidence" value="ECO:0007669"/>
    <property type="project" value="UniProtKB-KW"/>
</dbReference>
<dbReference type="NCBIfam" id="TIGR02074">
    <property type="entry name" value="PBP_1a_fam"/>
    <property type="match status" value="1"/>
</dbReference>
<dbReference type="OrthoDB" id="9766909at2"/>
<dbReference type="FunFam" id="1.10.3810.10:FF:000001">
    <property type="entry name" value="Penicillin-binding protein 1A"/>
    <property type="match status" value="1"/>
</dbReference>
<feature type="domain" description="Penicillin-binding protein transpeptidase" evidence="16">
    <location>
        <begin position="327"/>
        <end position="601"/>
    </location>
</feature>
<evidence type="ECO:0000256" key="3">
    <source>
        <dbReference type="ARBA" id="ARBA00022645"/>
    </source>
</evidence>
<dbReference type="InterPro" id="IPR023346">
    <property type="entry name" value="Lysozyme-like_dom_sf"/>
</dbReference>
<proteinExistence type="inferred from homology"/>
<dbReference type="STRING" id="469381.Dpep_2087"/>
<dbReference type="Proteomes" id="UP000006427">
    <property type="component" value="Unassembled WGS sequence"/>
</dbReference>
<evidence type="ECO:0000256" key="7">
    <source>
        <dbReference type="ARBA" id="ARBA00022801"/>
    </source>
</evidence>
<protein>
    <submittedName>
        <fullName evidence="18">Penicillin-binding protein, 1A family</fullName>
        <ecNumber evidence="18">2.4.1.129</ecNumber>
    </submittedName>
</protein>
<keyword evidence="15" id="KW-0812">Transmembrane</keyword>
<keyword evidence="19" id="KW-1185">Reference proteome</keyword>
<dbReference type="eggNOG" id="COG0744">
    <property type="taxonomic scope" value="Bacteria"/>
</dbReference>
<comment type="caution">
    <text evidence="18">The sequence shown here is derived from an EMBL/GenBank/DDBJ whole genome shotgun (WGS) entry which is preliminary data.</text>
</comment>
<comment type="catalytic activity">
    <reaction evidence="13">
        <text>[GlcNAc-(1-&gt;4)-Mur2Ac(oyl-L-Ala-gamma-D-Glu-L-Lys-D-Ala-D-Ala)](n)-di-trans,octa-cis-undecaprenyl diphosphate + beta-D-GlcNAc-(1-&gt;4)-Mur2Ac(oyl-L-Ala-gamma-D-Glu-L-Lys-D-Ala-D-Ala)-di-trans,octa-cis-undecaprenyl diphosphate = [GlcNAc-(1-&gt;4)-Mur2Ac(oyl-L-Ala-gamma-D-Glu-L-Lys-D-Ala-D-Ala)](n+1)-di-trans,octa-cis-undecaprenyl diphosphate + di-trans,octa-cis-undecaprenyl diphosphate + H(+)</text>
        <dbReference type="Rhea" id="RHEA:23708"/>
        <dbReference type="Rhea" id="RHEA-COMP:9602"/>
        <dbReference type="Rhea" id="RHEA-COMP:9603"/>
        <dbReference type="ChEBI" id="CHEBI:15378"/>
        <dbReference type="ChEBI" id="CHEBI:58405"/>
        <dbReference type="ChEBI" id="CHEBI:60033"/>
        <dbReference type="ChEBI" id="CHEBI:78435"/>
        <dbReference type="EC" id="2.4.99.28"/>
    </reaction>
</comment>
<keyword evidence="15" id="KW-1133">Transmembrane helix</keyword>
<dbReference type="PANTHER" id="PTHR32282:SF33">
    <property type="entry name" value="PEPTIDOGLYCAN GLYCOSYLTRANSFERASE"/>
    <property type="match status" value="1"/>
</dbReference>
<evidence type="ECO:0000256" key="12">
    <source>
        <dbReference type="ARBA" id="ARBA00034000"/>
    </source>
</evidence>
<evidence type="ECO:0000259" key="17">
    <source>
        <dbReference type="Pfam" id="PF00912"/>
    </source>
</evidence>
<reference evidence="18 19" key="1">
    <citation type="journal article" date="2010" name="Stand. Genomic Sci.">
        <title>Permanent draft genome sequence of Dethiosulfovibrio peptidovorans type strain (SEBR 4207).</title>
        <authorList>
            <person name="Labutti K."/>
            <person name="Mayilraj S."/>
            <person name="Clum A."/>
            <person name="Lucas S."/>
            <person name="Glavina Del Rio T."/>
            <person name="Nolan M."/>
            <person name="Tice H."/>
            <person name="Cheng J.F."/>
            <person name="Pitluck S."/>
            <person name="Liolios K."/>
            <person name="Ivanova N."/>
            <person name="Mavromatis K."/>
            <person name="Mikhailova N."/>
            <person name="Pati A."/>
            <person name="Goodwin L."/>
            <person name="Chen A."/>
            <person name="Palaniappan K."/>
            <person name="Land M."/>
            <person name="Hauser L."/>
            <person name="Chang Y.J."/>
            <person name="Jeffries C.D."/>
            <person name="Rohde M."/>
            <person name="Spring S."/>
            <person name="Goker M."/>
            <person name="Woyke T."/>
            <person name="Bristow J."/>
            <person name="Eisen J.A."/>
            <person name="Markowitz V."/>
            <person name="Hugenholtz P."/>
            <person name="Kyrpides N.C."/>
            <person name="Klenk H.P."/>
            <person name="Lapidus A."/>
        </authorList>
    </citation>
    <scope>NUCLEOTIDE SEQUENCE [LARGE SCALE GENOMIC DNA]</scope>
    <source>
        <strain evidence="18 19">DSM 11002</strain>
    </source>
</reference>
<dbReference type="GO" id="GO:0009252">
    <property type="term" value="P:peptidoglycan biosynthetic process"/>
    <property type="evidence" value="ECO:0007669"/>
    <property type="project" value="UniProtKB-KW"/>
</dbReference>
<keyword evidence="4" id="KW-0645">Protease</keyword>
<gene>
    <name evidence="18" type="ORF">Dpep_2087</name>
</gene>
<comment type="similarity">
    <text evidence="1">In the C-terminal section; belongs to the transpeptidase family.</text>
</comment>
<keyword evidence="10" id="KW-0511">Multifunctional enzyme</keyword>
<comment type="similarity">
    <text evidence="2">In the N-terminal section; belongs to the glycosyltransferase 51 family.</text>
</comment>
<dbReference type="Pfam" id="PF00905">
    <property type="entry name" value="Transpeptidase"/>
    <property type="match status" value="1"/>
</dbReference>
<dbReference type="Gene3D" id="1.10.3810.10">
    <property type="entry name" value="Biosynthetic peptidoglycan transglycosylase-like"/>
    <property type="match status" value="1"/>
</dbReference>
<dbReference type="EMBL" id="ABTR02000001">
    <property type="protein sequence ID" value="EFC92111.1"/>
    <property type="molecule type" value="Genomic_DNA"/>
</dbReference>
<keyword evidence="6 18" id="KW-0808">Transferase</keyword>
<comment type="catalytic activity">
    <reaction evidence="12">
        <text>Preferential cleavage: (Ac)2-L-Lys-D-Ala-|-D-Ala. Also transpeptidation of peptidyl-alanyl moieties that are N-acyl substituents of D-alanine.</text>
        <dbReference type="EC" id="3.4.16.4"/>
    </reaction>
</comment>
<dbReference type="EC" id="2.4.1.129" evidence="18"/>
<feature type="domain" description="Glycosyl transferase family 51" evidence="17">
    <location>
        <begin position="71"/>
        <end position="241"/>
    </location>
</feature>
<evidence type="ECO:0000256" key="6">
    <source>
        <dbReference type="ARBA" id="ARBA00022679"/>
    </source>
</evidence>
<keyword evidence="3" id="KW-0121">Carboxypeptidase</keyword>
<dbReference type="PANTHER" id="PTHR32282">
    <property type="entry name" value="BINDING PROTEIN TRANSPEPTIDASE, PUTATIVE-RELATED"/>
    <property type="match status" value="1"/>
</dbReference>
<evidence type="ECO:0000259" key="16">
    <source>
        <dbReference type="Pfam" id="PF00905"/>
    </source>
</evidence>
<dbReference type="InterPro" id="IPR001460">
    <property type="entry name" value="PCN-bd_Tpept"/>
</dbReference>
<dbReference type="PaxDb" id="469381-Dpep_2087"/>
<dbReference type="GO" id="GO:0030288">
    <property type="term" value="C:outer membrane-bounded periplasmic space"/>
    <property type="evidence" value="ECO:0007669"/>
    <property type="project" value="TreeGrafter"/>
</dbReference>
<evidence type="ECO:0000256" key="11">
    <source>
        <dbReference type="ARBA" id="ARBA00023316"/>
    </source>
</evidence>
<evidence type="ECO:0000256" key="4">
    <source>
        <dbReference type="ARBA" id="ARBA00022670"/>
    </source>
</evidence>
<dbReference type="GO" id="GO:0009002">
    <property type="term" value="F:serine-type D-Ala-D-Ala carboxypeptidase activity"/>
    <property type="evidence" value="ECO:0007669"/>
    <property type="project" value="UniProtKB-EC"/>
</dbReference>
<dbReference type="GO" id="GO:0008658">
    <property type="term" value="F:penicillin binding"/>
    <property type="evidence" value="ECO:0007669"/>
    <property type="project" value="InterPro"/>
</dbReference>
<evidence type="ECO:0000313" key="19">
    <source>
        <dbReference type="Proteomes" id="UP000006427"/>
    </source>
</evidence>
<dbReference type="SUPFAM" id="SSF53955">
    <property type="entry name" value="Lysozyme-like"/>
    <property type="match status" value="1"/>
</dbReference>
<dbReference type="RefSeq" id="WP_005661951.1">
    <property type="nucleotide sequence ID" value="NZ_ABTR02000001.1"/>
</dbReference>
<evidence type="ECO:0000256" key="5">
    <source>
        <dbReference type="ARBA" id="ARBA00022676"/>
    </source>
</evidence>
<keyword evidence="5 18" id="KW-0328">Glycosyltransferase</keyword>
<organism evidence="18 19">
    <name type="scientific">Dethiosulfovibrio peptidovorans DSM 11002</name>
    <dbReference type="NCBI Taxonomy" id="469381"/>
    <lineage>
        <taxon>Bacteria</taxon>
        <taxon>Thermotogati</taxon>
        <taxon>Synergistota</taxon>
        <taxon>Synergistia</taxon>
        <taxon>Synergistales</taxon>
        <taxon>Dethiosulfovibrionaceae</taxon>
        <taxon>Dethiosulfovibrio</taxon>
    </lineage>
</organism>
<evidence type="ECO:0000256" key="15">
    <source>
        <dbReference type="SAM" id="Phobius"/>
    </source>
</evidence>
<evidence type="ECO:0000313" key="18">
    <source>
        <dbReference type="EMBL" id="EFC92111.1"/>
    </source>
</evidence>
<dbReference type="InterPro" id="IPR012338">
    <property type="entry name" value="Beta-lactam/transpept-like"/>
</dbReference>
<dbReference type="InterPro" id="IPR050396">
    <property type="entry name" value="Glycosyltr_51/Transpeptidase"/>
</dbReference>
<keyword evidence="7" id="KW-0378">Hydrolase</keyword>
<keyword evidence="11" id="KW-0961">Cell wall biogenesis/degradation</keyword>
<accession>D2Z371</accession>
<dbReference type="GO" id="GO:0071555">
    <property type="term" value="P:cell wall organization"/>
    <property type="evidence" value="ECO:0007669"/>
    <property type="project" value="UniProtKB-KW"/>
</dbReference>
<dbReference type="InterPro" id="IPR036950">
    <property type="entry name" value="PBP_transglycosylase"/>
</dbReference>
<evidence type="ECO:0000256" key="13">
    <source>
        <dbReference type="ARBA" id="ARBA00049902"/>
    </source>
</evidence>
<sequence>MLRKKTKNRKAPSSLWRILGTFFFLSLTVIVALSAIGTAVIVSKLAQDLPSDDEILSYKANEASVVYDRNGKVITKLFLENRRPVELKDISRWMVMSTLAAEDSSFYSHHGIRPLAILRSIFSGDGGHGASTITQQLARNLFLTLDQTMQRKGREAILSLRIEQLYSKDKILETYLNAIYFGHGAWGVGAAAQAYFGKPPSNLTLAEASVLAGLIAAPERYSPIKNLKKSKVRQRYVLQRLTTLGWITEEQKERALSEKLTFNNTTVKNVLNVNKAPYFVSHILFKRLLPKYGRDRVYSSGLKIYTTIDLDLQIAAEKAIQELKSEGAIVALDPETGEILALVGGKDFKVSKFNRATQAYRQPGSAFKPILYTAALESGYMPTDHILDKHISYEIKESVDKIWTPGNYSKKFAGEEPLFEALTHSHNTPAVRLTDLTGVEAVMSMSRRLGITSPHLSPALSIGLGTASVTPLEMASVYCVYANNGKRVTPYSIREIRDNNDKTLENHTPKLEEAIDPSTAIVMRSMLIDVVKAGTGRRAALTGYEVFGKTGTTNEYSDAWFAGGLPGLVSVVYAGNDDHKPLGRGATGGRIALPVWKNFMEKAVTMRTYPSTFDVPENSAVVKVMVCRKSGYIASDGCSSAELYLPEDRAPKAVCPLHGGSPMMAMEDPNAPRLLLLPQDSSFQLGEMTVPSELAPSMIPPSIPARVPPAIAPATDPYADERETPATVEDKYQQLLKQYGLSD</sequence>
<keyword evidence="8" id="KW-0133">Cell shape</keyword>